<dbReference type="GO" id="GO:0044716">
    <property type="term" value="F:8-oxo-GDP phosphatase activity"/>
    <property type="evidence" value="ECO:0007669"/>
    <property type="project" value="TreeGrafter"/>
</dbReference>
<dbReference type="InterPro" id="IPR047127">
    <property type="entry name" value="MutT-like"/>
</dbReference>
<dbReference type="EC" id="3.6.1.55" evidence="11"/>
<evidence type="ECO:0000259" key="13">
    <source>
        <dbReference type="PROSITE" id="PS51462"/>
    </source>
</evidence>
<evidence type="ECO:0000313" key="15">
    <source>
        <dbReference type="Proteomes" id="UP000185663"/>
    </source>
</evidence>
<evidence type="ECO:0000256" key="10">
    <source>
        <dbReference type="ARBA" id="ARBA00035861"/>
    </source>
</evidence>
<keyword evidence="8" id="KW-0460">Magnesium</keyword>
<dbReference type="CDD" id="cd03425">
    <property type="entry name" value="NUDIX_MutT_NudA_like"/>
    <property type="match status" value="1"/>
</dbReference>
<dbReference type="STRING" id="545619.SAMN04489860_0628"/>
<keyword evidence="4" id="KW-0235">DNA replication</keyword>
<dbReference type="InterPro" id="IPR020084">
    <property type="entry name" value="NUDIX_hydrolase_CS"/>
</dbReference>
<accession>A0A1H1NVI9</accession>
<dbReference type="Pfam" id="PF00293">
    <property type="entry name" value="NUDIX"/>
    <property type="match status" value="1"/>
</dbReference>
<dbReference type="EMBL" id="LT629776">
    <property type="protein sequence ID" value="SDS02785.1"/>
    <property type="molecule type" value="Genomic_DNA"/>
</dbReference>
<keyword evidence="5" id="KW-0479">Metal-binding</keyword>
<dbReference type="GO" id="GO:0006260">
    <property type="term" value="P:DNA replication"/>
    <property type="evidence" value="ECO:0007669"/>
    <property type="project" value="UniProtKB-KW"/>
</dbReference>
<dbReference type="InterPro" id="IPR000086">
    <property type="entry name" value="NUDIX_hydrolase_dom"/>
</dbReference>
<dbReference type="AlphaFoldDB" id="A0A1H1NVI9"/>
<dbReference type="GO" id="GO:0044715">
    <property type="term" value="F:8-oxo-dGDP phosphatase activity"/>
    <property type="evidence" value="ECO:0007669"/>
    <property type="project" value="TreeGrafter"/>
</dbReference>
<dbReference type="RefSeq" id="WP_331713069.1">
    <property type="nucleotide sequence ID" value="NZ_LT629776.1"/>
</dbReference>
<dbReference type="PRINTS" id="PR00502">
    <property type="entry name" value="NUDIXFAMILY"/>
</dbReference>
<evidence type="ECO:0000256" key="9">
    <source>
        <dbReference type="ARBA" id="ARBA00023204"/>
    </source>
</evidence>
<evidence type="ECO:0000256" key="4">
    <source>
        <dbReference type="ARBA" id="ARBA00022705"/>
    </source>
</evidence>
<dbReference type="GO" id="GO:0046872">
    <property type="term" value="F:metal ion binding"/>
    <property type="evidence" value="ECO:0007669"/>
    <property type="project" value="UniProtKB-KW"/>
</dbReference>
<dbReference type="InterPro" id="IPR015797">
    <property type="entry name" value="NUDIX_hydrolase-like_dom_sf"/>
</dbReference>
<dbReference type="GO" id="GO:0006281">
    <property type="term" value="P:DNA repair"/>
    <property type="evidence" value="ECO:0007669"/>
    <property type="project" value="UniProtKB-KW"/>
</dbReference>
<evidence type="ECO:0000256" key="3">
    <source>
        <dbReference type="ARBA" id="ARBA00022457"/>
    </source>
</evidence>
<dbReference type="SUPFAM" id="SSF55811">
    <property type="entry name" value="Nudix"/>
    <property type="match status" value="1"/>
</dbReference>
<evidence type="ECO:0000256" key="5">
    <source>
        <dbReference type="ARBA" id="ARBA00022723"/>
    </source>
</evidence>
<sequence length="136" mass="14639">MTNSESKKINVVGAVIIRDGMVLCAQRGPGGSLAGLWEFPGGKIEPGESPEVALVREIDEELGCAIAVGERVAYTEFEYDFGTVALATFYCRITGQAPTNREHTSIRWVKPADLDALGWAPADIPAVDRIKARYGA</sequence>
<evidence type="ECO:0000256" key="6">
    <source>
        <dbReference type="ARBA" id="ARBA00022763"/>
    </source>
</evidence>
<gene>
    <name evidence="14" type="ORF">SAMN04489860_0628</name>
</gene>
<comment type="similarity">
    <text evidence="2 12">Belongs to the Nudix hydrolase family.</text>
</comment>
<evidence type="ECO:0000256" key="12">
    <source>
        <dbReference type="RuleBase" id="RU003476"/>
    </source>
</evidence>
<keyword evidence="3" id="KW-0515">Mutator protein</keyword>
<comment type="catalytic activity">
    <reaction evidence="10">
        <text>8-oxo-dGTP + H2O = 8-oxo-dGMP + diphosphate + H(+)</text>
        <dbReference type="Rhea" id="RHEA:31575"/>
        <dbReference type="ChEBI" id="CHEBI:15377"/>
        <dbReference type="ChEBI" id="CHEBI:15378"/>
        <dbReference type="ChEBI" id="CHEBI:33019"/>
        <dbReference type="ChEBI" id="CHEBI:63224"/>
        <dbReference type="ChEBI" id="CHEBI:77896"/>
        <dbReference type="EC" id="3.6.1.55"/>
    </reaction>
</comment>
<dbReference type="PROSITE" id="PS51462">
    <property type="entry name" value="NUDIX"/>
    <property type="match status" value="1"/>
</dbReference>
<dbReference type="PANTHER" id="PTHR47707">
    <property type="entry name" value="8-OXO-DGTP DIPHOSPHATASE"/>
    <property type="match status" value="1"/>
</dbReference>
<evidence type="ECO:0000256" key="7">
    <source>
        <dbReference type="ARBA" id="ARBA00022801"/>
    </source>
</evidence>
<evidence type="ECO:0000256" key="8">
    <source>
        <dbReference type="ARBA" id="ARBA00022842"/>
    </source>
</evidence>
<reference evidence="14 15" key="1">
    <citation type="submission" date="2016-10" db="EMBL/GenBank/DDBJ databases">
        <authorList>
            <person name="de Groot N.N."/>
        </authorList>
    </citation>
    <scope>NUCLEOTIDE SEQUENCE [LARGE SCALE GENOMIC DNA]</scope>
    <source>
        <strain evidence="14 15">DSM 22126</strain>
    </source>
</reference>
<keyword evidence="9" id="KW-0234">DNA repair</keyword>
<dbReference type="Proteomes" id="UP000185663">
    <property type="component" value="Chromosome I"/>
</dbReference>
<dbReference type="GO" id="GO:0008413">
    <property type="term" value="F:8-oxo-7,8-dihydroguanosine triphosphate pyrophosphatase activity"/>
    <property type="evidence" value="ECO:0007669"/>
    <property type="project" value="TreeGrafter"/>
</dbReference>
<dbReference type="InterPro" id="IPR020476">
    <property type="entry name" value="Nudix_hydrolase"/>
</dbReference>
<dbReference type="PANTHER" id="PTHR47707:SF1">
    <property type="entry name" value="NUDIX HYDROLASE FAMILY PROTEIN"/>
    <property type="match status" value="1"/>
</dbReference>
<keyword evidence="15" id="KW-1185">Reference proteome</keyword>
<evidence type="ECO:0000256" key="11">
    <source>
        <dbReference type="ARBA" id="ARBA00038905"/>
    </source>
</evidence>
<dbReference type="Gene3D" id="3.90.79.10">
    <property type="entry name" value="Nucleoside Triphosphate Pyrophosphohydrolase"/>
    <property type="match status" value="1"/>
</dbReference>
<comment type="cofactor">
    <cofactor evidence="1">
        <name>Mg(2+)</name>
        <dbReference type="ChEBI" id="CHEBI:18420"/>
    </cofactor>
</comment>
<dbReference type="GO" id="GO:0035539">
    <property type="term" value="F:8-oxo-7,8-dihydrodeoxyguanosine triphosphate pyrophosphatase activity"/>
    <property type="evidence" value="ECO:0007669"/>
    <property type="project" value="UniProtKB-EC"/>
</dbReference>
<evidence type="ECO:0000313" key="14">
    <source>
        <dbReference type="EMBL" id="SDS02785.1"/>
    </source>
</evidence>
<proteinExistence type="inferred from homology"/>
<evidence type="ECO:0000256" key="1">
    <source>
        <dbReference type="ARBA" id="ARBA00001946"/>
    </source>
</evidence>
<keyword evidence="7 12" id="KW-0378">Hydrolase</keyword>
<evidence type="ECO:0000256" key="2">
    <source>
        <dbReference type="ARBA" id="ARBA00005582"/>
    </source>
</evidence>
<dbReference type="PROSITE" id="PS00893">
    <property type="entry name" value="NUDIX_BOX"/>
    <property type="match status" value="1"/>
</dbReference>
<protein>
    <recommendedName>
        <fullName evidence="11">8-oxo-dGTP diphosphatase</fullName>
        <ecNumber evidence="11">3.6.1.55</ecNumber>
    </recommendedName>
</protein>
<keyword evidence="6" id="KW-0227">DNA damage</keyword>
<organism evidence="14 15">
    <name type="scientific">Paraoerskovia marina</name>
    <dbReference type="NCBI Taxonomy" id="545619"/>
    <lineage>
        <taxon>Bacteria</taxon>
        <taxon>Bacillati</taxon>
        <taxon>Actinomycetota</taxon>
        <taxon>Actinomycetes</taxon>
        <taxon>Micrococcales</taxon>
        <taxon>Cellulomonadaceae</taxon>
        <taxon>Paraoerskovia</taxon>
    </lineage>
</organism>
<name>A0A1H1NVI9_9CELL</name>
<feature type="domain" description="Nudix hydrolase" evidence="13">
    <location>
        <begin position="7"/>
        <end position="134"/>
    </location>
</feature>